<dbReference type="SUPFAM" id="SSF53474">
    <property type="entry name" value="alpha/beta-Hydrolases"/>
    <property type="match status" value="1"/>
</dbReference>
<dbReference type="InterPro" id="IPR029058">
    <property type="entry name" value="AB_hydrolase_fold"/>
</dbReference>
<keyword evidence="3" id="KW-1185">Reference proteome</keyword>
<evidence type="ECO:0000259" key="1">
    <source>
        <dbReference type="Pfam" id="PF12697"/>
    </source>
</evidence>
<dbReference type="PANTHER" id="PTHR37017:SF11">
    <property type="entry name" value="ESTERASE_LIPASE_THIOESTERASE DOMAIN-CONTAINING PROTEIN"/>
    <property type="match status" value="1"/>
</dbReference>
<dbReference type="Gene3D" id="3.40.50.1820">
    <property type="entry name" value="alpha/beta hydrolase"/>
    <property type="match status" value="1"/>
</dbReference>
<keyword evidence="2" id="KW-0378">Hydrolase</keyword>
<dbReference type="Pfam" id="PF12697">
    <property type="entry name" value="Abhydrolase_6"/>
    <property type="match status" value="1"/>
</dbReference>
<dbReference type="PANTHER" id="PTHR37017">
    <property type="entry name" value="AB HYDROLASE-1 DOMAIN-CONTAINING PROTEIN-RELATED"/>
    <property type="match status" value="1"/>
</dbReference>
<organism evidence="2 3">
    <name type="scientific">Microdochium bolleyi</name>
    <dbReference type="NCBI Taxonomy" id="196109"/>
    <lineage>
        <taxon>Eukaryota</taxon>
        <taxon>Fungi</taxon>
        <taxon>Dikarya</taxon>
        <taxon>Ascomycota</taxon>
        <taxon>Pezizomycotina</taxon>
        <taxon>Sordariomycetes</taxon>
        <taxon>Xylariomycetidae</taxon>
        <taxon>Xylariales</taxon>
        <taxon>Microdochiaceae</taxon>
        <taxon>Microdochium</taxon>
    </lineage>
</organism>
<gene>
    <name evidence="2" type="ORF">Micbo1qcDRAFT_188691</name>
</gene>
<accession>A0A136J291</accession>
<dbReference type="EMBL" id="KQ964250">
    <property type="protein sequence ID" value="KXJ91199.1"/>
    <property type="molecule type" value="Genomic_DNA"/>
</dbReference>
<reference evidence="3" key="1">
    <citation type="submission" date="2016-02" db="EMBL/GenBank/DDBJ databases">
        <title>Draft genome sequence of Microdochium bolleyi, a fungal endophyte of beachgrass.</title>
        <authorList>
            <consortium name="DOE Joint Genome Institute"/>
            <person name="David A.S."/>
            <person name="May G."/>
            <person name="Haridas S."/>
            <person name="Lim J."/>
            <person name="Wang M."/>
            <person name="Labutti K."/>
            <person name="Lipzen A."/>
            <person name="Barry K."/>
            <person name="Grigoriev I.V."/>
        </authorList>
    </citation>
    <scope>NUCLEOTIDE SEQUENCE [LARGE SCALE GENOMIC DNA]</scope>
    <source>
        <strain evidence="3">J235TASD1</strain>
    </source>
</reference>
<dbReference type="Proteomes" id="UP000070501">
    <property type="component" value="Unassembled WGS sequence"/>
</dbReference>
<protein>
    <submittedName>
        <fullName evidence="2">Alpha/beta hydrolase fold-1</fullName>
    </submittedName>
</protein>
<proteinExistence type="predicted"/>
<dbReference type="STRING" id="196109.A0A136J291"/>
<evidence type="ECO:0000313" key="2">
    <source>
        <dbReference type="EMBL" id="KXJ91199.1"/>
    </source>
</evidence>
<dbReference type="AlphaFoldDB" id="A0A136J291"/>
<dbReference type="OrthoDB" id="1263307at2759"/>
<dbReference type="InterPro" id="IPR000073">
    <property type="entry name" value="AB_hydrolase_1"/>
</dbReference>
<feature type="domain" description="AB hydrolase-1" evidence="1">
    <location>
        <begin position="9"/>
        <end position="247"/>
    </location>
</feature>
<name>A0A136J291_9PEZI</name>
<dbReference type="GO" id="GO:0016787">
    <property type="term" value="F:hydrolase activity"/>
    <property type="evidence" value="ECO:0007669"/>
    <property type="project" value="UniProtKB-KW"/>
</dbReference>
<dbReference type="InParanoid" id="A0A136J291"/>
<dbReference type="InterPro" id="IPR052897">
    <property type="entry name" value="Sec-Metab_Biosynth_Hydrolase"/>
</dbReference>
<evidence type="ECO:0000313" key="3">
    <source>
        <dbReference type="Proteomes" id="UP000070501"/>
    </source>
</evidence>
<sequence>MTRNRRPAVLVVHGSWHRPCHYELLSCRLRKLGFETACPALPSIGKDRLGKTWQDDVQCIRDVALRLFAKNKQVLLLAHSYGGIPASIATEGLTRPERAAAGLPGGFCHVAYMSAFALPASGLSLLSAIGGSFPDWMEYGEVGGTAKDRSTSIKQTARQLLYNGVPDERADWAMSKLVPQSQLAVELPVPFAATDVIVPKTFVVCEQDLAMSVEVQEMIVAAVPGMRSERISAGHSPFLSHPYALAQVVATIARRAVMTVGDGQRDDLFQDKAVPFGSVL</sequence>